<protein>
    <submittedName>
        <fullName evidence="4">Hydrolase, alpha/beta fold family protein</fullName>
    </submittedName>
</protein>
<evidence type="ECO:0000259" key="3">
    <source>
        <dbReference type="Pfam" id="PF12697"/>
    </source>
</evidence>
<dbReference type="InterPro" id="IPR000073">
    <property type="entry name" value="AB_hydrolase_1"/>
</dbReference>
<dbReference type="SUPFAM" id="SSF53474">
    <property type="entry name" value="alpha/beta-Hydrolases"/>
    <property type="match status" value="1"/>
</dbReference>
<comment type="caution">
    <text evidence="4">The sequence shown here is derived from an EMBL/GenBank/DDBJ whole genome shotgun (WGS) entry which is preliminary data.</text>
</comment>
<sequence length="286" mass="30435">MILAHQLLTAEAQKPDRWMLFLHGILGRGANWRSFARKWLADRAQAGEPDWGAVLVDLRDHGDSQHLSGDRTVTAAAADLVALAKSITQTHGGRIAAVLGHSFGGKVAIAAADQLRAAGLGADELWVIDAPAGPRTEPRDRSTDAVFAALDQLPPQFESRGAFVDALLAAGIAKPIAQWLATNLEEVNPDAEPRQWRFGLDLERISALLRDFTTLDLWPALEAEAAAGARVTLVLGERSQAVFGDELARAQALAEAGDIALATVAGAGHWVHVDNPAGLLEILSRA</sequence>
<keyword evidence="2 4" id="KW-0378">Hydrolase</keyword>
<dbReference type="PANTHER" id="PTHR43248">
    <property type="entry name" value="2-SUCCINYL-6-HYDROXY-2,4-CYCLOHEXADIENE-1-CARBOXYLATE SYNTHASE"/>
    <property type="match status" value="1"/>
</dbReference>
<proteinExistence type="inferred from homology"/>
<evidence type="ECO:0000256" key="2">
    <source>
        <dbReference type="ARBA" id="ARBA00022801"/>
    </source>
</evidence>
<dbReference type="InterPro" id="IPR029058">
    <property type="entry name" value="AB_hydrolase_fold"/>
</dbReference>
<dbReference type="Gene3D" id="3.40.50.1820">
    <property type="entry name" value="alpha/beta hydrolase"/>
    <property type="match status" value="1"/>
</dbReference>
<name>A0A0C2A3M1_9BACT</name>
<accession>A0A0C2A3M1</accession>
<dbReference type="RefSeq" id="WP_165703671.1">
    <property type="nucleotide sequence ID" value="NZ_JMCC02000016.1"/>
</dbReference>
<dbReference type="Proteomes" id="UP000031599">
    <property type="component" value="Unassembled WGS sequence"/>
</dbReference>
<dbReference type="EMBL" id="JMCC02000016">
    <property type="protein sequence ID" value="KIG17983.1"/>
    <property type="molecule type" value="Genomic_DNA"/>
</dbReference>
<reference evidence="4 5" key="1">
    <citation type="submission" date="2014-12" db="EMBL/GenBank/DDBJ databases">
        <title>Genome assembly of Enhygromyxa salina DSM 15201.</title>
        <authorList>
            <person name="Sharma G."/>
            <person name="Subramanian S."/>
        </authorList>
    </citation>
    <scope>NUCLEOTIDE SEQUENCE [LARGE SCALE GENOMIC DNA]</scope>
    <source>
        <strain evidence="4 5">DSM 15201</strain>
    </source>
</reference>
<organism evidence="4 5">
    <name type="scientific">Enhygromyxa salina</name>
    <dbReference type="NCBI Taxonomy" id="215803"/>
    <lineage>
        <taxon>Bacteria</taxon>
        <taxon>Pseudomonadati</taxon>
        <taxon>Myxococcota</taxon>
        <taxon>Polyangia</taxon>
        <taxon>Nannocystales</taxon>
        <taxon>Nannocystaceae</taxon>
        <taxon>Enhygromyxa</taxon>
    </lineage>
</organism>
<evidence type="ECO:0000313" key="5">
    <source>
        <dbReference type="Proteomes" id="UP000031599"/>
    </source>
</evidence>
<dbReference type="Pfam" id="PF12697">
    <property type="entry name" value="Abhydrolase_6"/>
    <property type="match status" value="1"/>
</dbReference>
<feature type="domain" description="AB hydrolase-1" evidence="3">
    <location>
        <begin position="20"/>
        <end position="280"/>
    </location>
</feature>
<dbReference type="GO" id="GO:0016787">
    <property type="term" value="F:hydrolase activity"/>
    <property type="evidence" value="ECO:0007669"/>
    <property type="project" value="UniProtKB-KW"/>
</dbReference>
<comment type="similarity">
    <text evidence="1">Belongs to the peptidase S33 family.</text>
</comment>
<dbReference type="InterPro" id="IPR051601">
    <property type="entry name" value="Serine_prot/Carboxylest_S33"/>
</dbReference>
<dbReference type="PANTHER" id="PTHR43248:SF3">
    <property type="entry name" value="AB HYDROLASE-1 DOMAIN-CONTAINING PROTEIN"/>
    <property type="match status" value="1"/>
</dbReference>
<dbReference type="AlphaFoldDB" id="A0A0C2A3M1"/>
<evidence type="ECO:0000256" key="1">
    <source>
        <dbReference type="ARBA" id="ARBA00010088"/>
    </source>
</evidence>
<gene>
    <name evidence="4" type="ORF">DB30_02198</name>
</gene>
<evidence type="ECO:0000313" key="4">
    <source>
        <dbReference type="EMBL" id="KIG17983.1"/>
    </source>
</evidence>